<proteinExistence type="predicted"/>
<dbReference type="Gene3D" id="1.20.1260.10">
    <property type="match status" value="1"/>
</dbReference>
<evidence type="ECO:0000259" key="1">
    <source>
        <dbReference type="Pfam" id="PF02915"/>
    </source>
</evidence>
<protein>
    <submittedName>
        <fullName evidence="2">Rubrerythrin</fullName>
    </submittedName>
</protein>
<dbReference type="CDD" id="cd01045">
    <property type="entry name" value="Ferritin_like_AB"/>
    <property type="match status" value="1"/>
</dbReference>
<name>A0A7Z0VNZ3_9GAMM</name>
<sequence>MSDNPEIVIETVGEFLVHALELEEASSDHYDELADSMEIHNNLKVAELFRKLGDYSRQHAKEVHERTAGIELPKITPWDFKWKCPSSPESFCMEEASYMMTITQAMEIALFNETRGRDFYQQVADNTPNDEVRRIALEMVEEEGWHVEMLREWQTSLQEEPPLDDLDPPNMPE</sequence>
<dbReference type="SUPFAM" id="SSF47240">
    <property type="entry name" value="Ferritin-like"/>
    <property type="match status" value="1"/>
</dbReference>
<dbReference type="RefSeq" id="WP_083220548.1">
    <property type="nucleotide sequence ID" value="NZ_MARB01000004.1"/>
</dbReference>
<dbReference type="GO" id="GO:0016491">
    <property type="term" value="F:oxidoreductase activity"/>
    <property type="evidence" value="ECO:0007669"/>
    <property type="project" value="InterPro"/>
</dbReference>
<dbReference type="AlphaFoldDB" id="A0A7Z0VNZ3"/>
<dbReference type="Pfam" id="PF02915">
    <property type="entry name" value="Rubrerythrin"/>
    <property type="match status" value="1"/>
</dbReference>
<feature type="domain" description="Rubrerythrin diiron-binding" evidence="1">
    <location>
        <begin position="14"/>
        <end position="152"/>
    </location>
</feature>
<dbReference type="InterPro" id="IPR009078">
    <property type="entry name" value="Ferritin-like_SF"/>
</dbReference>
<dbReference type="InterPro" id="IPR012347">
    <property type="entry name" value="Ferritin-like"/>
</dbReference>
<dbReference type="EMBL" id="MARB01000004">
    <property type="protein sequence ID" value="ODJ88835.1"/>
    <property type="molecule type" value="Genomic_DNA"/>
</dbReference>
<reference evidence="2 3" key="1">
    <citation type="submission" date="2016-06" db="EMBL/GenBank/DDBJ databases">
        <title>Genome sequence of endosymbiont of Candidatus Endolucinida thiodiazotropha.</title>
        <authorList>
            <person name="Poehlein A."/>
            <person name="Koenig S."/>
            <person name="Heiden S.E."/>
            <person name="Thuermer A."/>
            <person name="Voget S."/>
            <person name="Daniel R."/>
            <person name="Markert S."/>
            <person name="Gros O."/>
            <person name="Schweder T."/>
        </authorList>
    </citation>
    <scope>NUCLEOTIDE SEQUENCE [LARGE SCALE GENOMIC DNA]</scope>
    <source>
        <strain evidence="2 3">COS</strain>
    </source>
</reference>
<dbReference type="Proteomes" id="UP000094769">
    <property type="component" value="Unassembled WGS sequence"/>
</dbReference>
<organism evidence="2 3">
    <name type="scientific">Candidatus Thiodiazotropha endolucinida</name>
    <dbReference type="NCBI Taxonomy" id="1655433"/>
    <lineage>
        <taxon>Bacteria</taxon>
        <taxon>Pseudomonadati</taxon>
        <taxon>Pseudomonadota</taxon>
        <taxon>Gammaproteobacteria</taxon>
        <taxon>Chromatiales</taxon>
        <taxon>Sedimenticolaceae</taxon>
        <taxon>Candidatus Thiodiazotropha</taxon>
    </lineage>
</organism>
<comment type="caution">
    <text evidence="2">The sequence shown here is derived from an EMBL/GenBank/DDBJ whole genome shotgun (WGS) entry which is preliminary data.</text>
</comment>
<evidence type="ECO:0000313" key="3">
    <source>
        <dbReference type="Proteomes" id="UP000094769"/>
    </source>
</evidence>
<dbReference type="GO" id="GO:0046872">
    <property type="term" value="F:metal ion binding"/>
    <property type="evidence" value="ECO:0007669"/>
    <property type="project" value="InterPro"/>
</dbReference>
<gene>
    <name evidence="2" type="ORF">CODIS_09300</name>
</gene>
<evidence type="ECO:0000313" key="2">
    <source>
        <dbReference type="EMBL" id="ODJ88835.1"/>
    </source>
</evidence>
<keyword evidence="3" id="KW-1185">Reference proteome</keyword>
<dbReference type="InterPro" id="IPR003251">
    <property type="entry name" value="Rr_diiron-bd_dom"/>
</dbReference>
<dbReference type="OrthoDB" id="5765875at2"/>
<accession>A0A7Z0VNZ3</accession>